<evidence type="ECO:0008006" key="4">
    <source>
        <dbReference type="Google" id="ProtNLM"/>
    </source>
</evidence>
<accession>A0ABN9Q6V5</accession>
<dbReference type="EMBL" id="CAUYUJ010002596">
    <property type="protein sequence ID" value="CAK0801495.1"/>
    <property type="molecule type" value="Genomic_DNA"/>
</dbReference>
<organism evidence="2 3">
    <name type="scientific">Prorocentrum cordatum</name>
    <dbReference type="NCBI Taxonomy" id="2364126"/>
    <lineage>
        <taxon>Eukaryota</taxon>
        <taxon>Sar</taxon>
        <taxon>Alveolata</taxon>
        <taxon>Dinophyceae</taxon>
        <taxon>Prorocentrales</taxon>
        <taxon>Prorocentraceae</taxon>
        <taxon>Prorocentrum</taxon>
    </lineage>
</organism>
<evidence type="ECO:0000313" key="2">
    <source>
        <dbReference type="EMBL" id="CAK0801495.1"/>
    </source>
</evidence>
<dbReference type="Proteomes" id="UP001189429">
    <property type="component" value="Unassembled WGS sequence"/>
</dbReference>
<dbReference type="Gene3D" id="1.10.150.320">
    <property type="entry name" value="Photosystem II 12 kDa extrinsic protein"/>
    <property type="match status" value="1"/>
</dbReference>
<keyword evidence="3" id="KW-1185">Reference proteome</keyword>
<dbReference type="Pfam" id="PF12836">
    <property type="entry name" value="HHH_3"/>
    <property type="match status" value="1"/>
</dbReference>
<comment type="caution">
    <text evidence="2">The sequence shown here is derived from an EMBL/GenBank/DDBJ whole genome shotgun (WGS) entry which is preliminary data.</text>
</comment>
<feature type="signal peptide" evidence="1">
    <location>
        <begin position="1"/>
        <end position="37"/>
    </location>
</feature>
<gene>
    <name evidence="2" type="ORF">PCOR1329_LOCUS9354</name>
</gene>
<evidence type="ECO:0000256" key="1">
    <source>
        <dbReference type="SAM" id="SignalP"/>
    </source>
</evidence>
<evidence type="ECO:0000313" key="3">
    <source>
        <dbReference type="Proteomes" id="UP001189429"/>
    </source>
</evidence>
<feature type="chain" id="PRO_5046417274" description="Competence protein ComEA" evidence="1">
    <location>
        <begin position="38"/>
        <end position="132"/>
    </location>
</feature>
<proteinExistence type="predicted"/>
<protein>
    <recommendedName>
        <fullName evidence="4">Competence protein ComEA</fullName>
    </recommendedName>
</protein>
<reference evidence="2" key="1">
    <citation type="submission" date="2023-10" db="EMBL/GenBank/DDBJ databases">
        <authorList>
            <person name="Chen Y."/>
            <person name="Shah S."/>
            <person name="Dougan E. K."/>
            <person name="Thang M."/>
            <person name="Chan C."/>
        </authorList>
    </citation>
    <scope>NUCLEOTIDE SEQUENCE [LARGE SCALE GENOMIC DNA]</scope>
</reference>
<dbReference type="InterPro" id="IPR010994">
    <property type="entry name" value="RuvA_2-like"/>
</dbReference>
<keyword evidence="1" id="KW-0732">Signal</keyword>
<name>A0ABN9Q6V5_9DINO</name>
<sequence>ARPPAAGAGTGAPRAAAAAAGAALGLCLALLAPAAWAAPAPAPAKACVDLETATSSDLEAGLKGVGPALSKKIIAYRAAERTKATKEGRKTWNFQNWATLMQVDGIGQKICEDNISTACFSGTVQKACPKPK</sequence>
<dbReference type="SUPFAM" id="SSF47781">
    <property type="entry name" value="RuvA domain 2-like"/>
    <property type="match status" value="1"/>
</dbReference>
<feature type="non-terminal residue" evidence="2">
    <location>
        <position position="1"/>
    </location>
</feature>